<evidence type="ECO:0000256" key="1">
    <source>
        <dbReference type="ARBA" id="ARBA00022679"/>
    </source>
</evidence>
<evidence type="ECO:0000313" key="4">
    <source>
        <dbReference type="EMBL" id="AIR03954.1"/>
    </source>
</evidence>
<keyword evidence="5" id="KW-1185">Reference proteome</keyword>
<evidence type="ECO:0000259" key="3">
    <source>
        <dbReference type="Pfam" id="PF00294"/>
    </source>
</evidence>
<name>A0A089Q0E8_9ENTR</name>
<feature type="domain" description="Carbohydrate kinase PfkB" evidence="3">
    <location>
        <begin position="6"/>
        <end position="294"/>
    </location>
</feature>
<dbReference type="EMBL" id="CP009451">
    <property type="protein sequence ID" value="AIR03954.1"/>
    <property type="molecule type" value="Genomic_DNA"/>
</dbReference>
<dbReference type="Gene3D" id="3.40.1190.20">
    <property type="match status" value="1"/>
</dbReference>
<keyword evidence="1" id="KW-0808">Transferase</keyword>
<dbReference type="KEGG" id="cnt:JT31_04815"/>
<dbReference type="PANTHER" id="PTHR10584">
    <property type="entry name" value="SUGAR KINASE"/>
    <property type="match status" value="1"/>
</dbReference>
<dbReference type="CDD" id="cd01166">
    <property type="entry name" value="KdgK"/>
    <property type="match status" value="1"/>
</dbReference>
<dbReference type="SUPFAM" id="SSF53613">
    <property type="entry name" value="Ribokinase-like"/>
    <property type="match status" value="1"/>
</dbReference>
<protein>
    <submittedName>
        <fullName evidence="4">Kinase</fullName>
    </submittedName>
</protein>
<reference evidence="4 5" key="1">
    <citation type="submission" date="2014-09" db="EMBL/GenBank/DDBJ databases">
        <title>Cedecea neteri SSMD04 Genome Sequencing.</title>
        <authorList>
            <person name="Tan J.-Y."/>
        </authorList>
    </citation>
    <scope>NUCLEOTIDE SEQUENCE [LARGE SCALE GENOMIC DNA]</scope>
    <source>
        <strain evidence="4 5">SSMD04</strain>
    </source>
</reference>
<proteinExistence type="predicted"/>
<dbReference type="GO" id="GO:0005829">
    <property type="term" value="C:cytosol"/>
    <property type="evidence" value="ECO:0007669"/>
    <property type="project" value="TreeGrafter"/>
</dbReference>
<dbReference type="Proteomes" id="UP000029481">
    <property type="component" value="Chromosome"/>
</dbReference>
<dbReference type="OrthoDB" id="9792663at2"/>
<dbReference type="GO" id="GO:0016301">
    <property type="term" value="F:kinase activity"/>
    <property type="evidence" value="ECO:0007669"/>
    <property type="project" value="UniProtKB-KW"/>
</dbReference>
<dbReference type="PANTHER" id="PTHR10584:SF166">
    <property type="entry name" value="RIBOKINASE"/>
    <property type="match status" value="1"/>
</dbReference>
<dbReference type="InterPro" id="IPR011611">
    <property type="entry name" value="PfkB_dom"/>
</dbReference>
<keyword evidence="2 4" id="KW-0418">Kinase</keyword>
<accession>A0A089Q0E8</accession>
<dbReference type="RefSeq" id="WP_038473874.1">
    <property type="nucleotide sequence ID" value="NZ_CP009451.1"/>
</dbReference>
<dbReference type="AlphaFoldDB" id="A0A089Q0E8"/>
<dbReference type="InterPro" id="IPR029056">
    <property type="entry name" value="Ribokinase-like"/>
</dbReference>
<gene>
    <name evidence="4" type="ORF">JT31_04815</name>
</gene>
<organism evidence="4 5">
    <name type="scientific">Cedecea neteri</name>
    <dbReference type="NCBI Taxonomy" id="158822"/>
    <lineage>
        <taxon>Bacteria</taxon>
        <taxon>Pseudomonadati</taxon>
        <taxon>Pseudomonadota</taxon>
        <taxon>Gammaproteobacteria</taxon>
        <taxon>Enterobacterales</taxon>
        <taxon>Enterobacteriaceae</taxon>
        <taxon>Cedecea</taxon>
    </lineage>
</organism>
<dbReference type="Pfam" id="PF00294">
    <property type="entry name" value="PfkB"/>
    <property type="match status" value="1"/>
</dbReference>
<evidence type="ECO:0000256" key="2">
    <source>
        <dbReference type="ARBA" id="ARBA00022777"/>
    </source>
</evidence>
<sequence length="314" mass="33188">MSKFDAVFVGLTILDIAGRPVVEIPPGGGVQFIEQIRLNPAGTAAGALVNAAKLGIRTSTVACLGEDEKAEFILGSYRRLGIDRSLIQRTSHKETSATILPIRPNGERPALHCRGASDELFVAEADFDKVLDTRYLHHGGTGLLAAMDSGQSVRLLAAAKARGVITSFDLIAPDENTLALLRPLLPHVDYFMPALEEAAFISGLEEPAEIADFFLSLGAGCCIFKDGVRGSWLFSREETHLIPTYSVIASDTTGCGDSYCGGFIAALVRGLSVKEACRVASATAALVATGLGSDAGVVNWEHLQDFMAATPLLA</sequence>
<evidence type="ECO:0000313" key="5">
    <source>
        <dbReference type="Proteomes" id="UP000029481"/>
    </source>
</evidence>